<gene>
    <name evidence="2" type="ORF">BDV38DRAFT_236166</name>
</gene>
<evidence type="ECO:0000256" key="1">
    <source>
        <dbReference type="SAM" id="Phobius"/>
    </source>
</evidence>
<dbReference type="Proteomes" id="UP000325672">
    <property type="component" value="Unassembled WGS sequence"/>
</dbReference>
<evidence type="ECO:0000313" key="3">
    <source>
        <dbReference type="Proteomes" id="UP000325672"/>
    </source>
</evidence>
<sequence length="68" mass="7518">MGAFSLWLPSICVVNIFWFLGGVMVQRSDRACVKSISNRVELEVHTSTDHTTGSTTFDKKICVVNNGL</sequence>
<keyword evidence="1" id="KW-0472">Membrane</keyword>
<dbReference type="AlphaFoldDB" id="A0A5N6T7G8"/>
<feature type="transmembrane region" description="Helical" evidence="1">
    <location>
        <begin position="6"/>
        <end position="25"/>
    </location>
</feature>
<keyword evidence="1" id="KW-0812">Transmembrane</keyword>
<keyword evidence="1" id="KW-1133">Transmembrane helix</keyword>
<dbReference type="EMBL" id="ML743555">
    <property type="protein sequence ID" value="KAE8142232.1"/>
    <property type="molecule type" value="Genomic_DNA"/>
</dbReference>
<dbReference type="RefSeq" id="XP_031918295.1">
    <property type="nucleotide sequence ID" value="XM_032053424.1"/>
</dbReference>
<reference evidence="2 3" key="1">
    <citation type="submission" date="2019-04" db="EMBL/GenBank/DDBJ databases">
        <title>Friends and foes A comparative genomics study of 23 Aspergillus species from section Flavi.</title>
        <authorList>
            <consortium name="DOE Joint Genome Institute"/>
            <person name="Kjaerbolling I."/>
            <person name="Vesth T."/>
            <person name="Frisvad J.C."/>
            <person name="Nybo J.L."/>
            <person name="Theobald S."/>
            <person name="Kildgaard S."/>
            <person name="Isbrandt T."/>
            <person name="Kuo A."/>
            <person name="Sato A."/>
            <person name="Lyhne E.K."/>
            <person name="Kogle M.E."/>
            <person name="Wiebenga A."/>
            <person name="Kun R.S."/>
            <person name="Lubbers R.J."/>
            <person name="Makela M.R."/>
            <person name="Barry K."/>
            <person name="Chovatia M."/>
            <person name="Clum A."/>
            <person name="Daum C."/>
            <person name="Haridas S."/>
            <person name="He G."/>
            <person name="LaButti K."/>
            <person name="Lipzen A."/>
            <person name="Mondo S."/>
            <person name="Riley R."/>
            <person name="Salamov A."/>
            <person name="Simmons B.A."/>
            <person name="Magnuson J.K."/>
            <person name="Henrissat B."/>
            <person name="Mortensen U.H."/>
            <person name="Larsen T.O."/>
            <person name="Devries R.P."/>
            <person name="Grigoriev I.V."/>
            <person name="Machida M."/>
            <person name="Baker S.E."/>
            <person name="Andersen M.R."/>
        </authorList>
    </citation>
    <scope>NUCLEOTIDE SEQUENCE [LARGE SCALE GENOMIC DNA]</scope>
    <source>
        <strain evidence="2 3">CBS 117625</strain>
    </source>
</reference>
<evidence type="ECO:0000313" key="2">
    <source>
        <dbReference type="EMBL" id="KAE8142232.1"/>
    </source>
</evidence>
<proteinExistence type="predicted"/>
<keyword evidence="3" id="KW-1185">Reference proteome</keyword>
<name>A0A5N6T7G8_ASPPS</name>
<protein>
    <submittedName>
        <fullName evidence="2">Uncharacterized protein</fullName>
    </submittedName>
</protein>
<organism evidence="2 3">
    <name type="scientific">Aspergillus pseudotamarii</name>
    <dbReference type="NCBI Taxonomy" id="132259"/>
    <lineage>
        <taxon>Eukaryota</taxon>
        <taxon>Fungi</taxon>
        <taxon>Dikarya</taxon>
        <taxon>Ascomycota</taxon>
        <taxon>Pezizomycotina</taxon>
        <taxon>Eurotiomycetes</taxon>
        <taxon>Eurotiomycetidae</taxon>
        <taxon>Eurotiales</taxon>
        <taxon>Aspergillaceae</taxon>
        <taxon>Aspergillus</taxon>
        <taxon>Aspergillus subgen. Circumdati</taxon>
    </lineage>
</organism>
<dbReference type="GeneID" id="43637634"/>
<accession>A0A5N6T7G8</accession>